<protein>
    <submittedName>
        <fullName evidence="14">M6 family metalloprotease domain-containing protein</fullName>
    </submittedName>
</protein>
<feature type="signal peptide" evidence="11">
    <location>
        <begin position="1"/>
        <end position="27"/>
    </location>
</feature>
<keyword evidence="5" id="KW-0479">Metal-binding</keyword>
<evidence type="ECO:0000256" key="6">
    <source>
        <dbReference type="ARBA" id="ARBA00022729"/>
    </source>
</evidence>
<feature type="domain" description="Immune inhibitor A-like metallopeptidase VEG" evidence="13">
    <location>
        <begin position="618"/>
        <end position="779"/>
    </location>
</feature>
<dbReference type="KEGG" id="kqi:F1D05_05785"/>
<organism evidence="14 15">
    <name type="scientific">Kribbella qitaiheensis</name>
    <dbReference type="NCBI Taxonomy" id="1544730"/>
    <lineage>
        <taxon>Bacteria</taxon>
        <taxon>Bacillati</taxon>
        <taxon>Actinomycetota</taxon>
        <taxon>Actinomycetes</taxon>
        <taxon>Propionibacteriales</taxon>
        <taxon>Kribbellaceae</taxon>
        <taxon>Kribbella</taxon>
    </lineage>
</organism>
<evidence type="ECO:0000256" key="7">
    <source>
        <dbReference type="ARBA" id="ARBA00022801"/>
    </source>
</evidence>
<dbReference type="Pfam" id="PF20773">
    <property type="entry name" value="InhA-like_MAM"/>
    <property type="match status" value="1"/>
</dbReference>
<feature type="domain" description="Peptidase M6-like" evidence="12">
    <location>
        <begin position="105"/>
        <end position="414"/>
    </location>
</feature>
<feature type="chain" id="PRO_5039479224" evidence="11">
    <location>
        <begin position="28"/>
        <end position="786"/>
    </location>
</feature>
<evidence type="ECO:0000259" key="12">
    <source>
        <dbReference type="Pfam" id="PF05547"/>
    </source>
</evidence>
<keyword evidence="15" id="KW-1185">Reference proteome</keyword>
<keyword evidence="8" id="KW-0862">Zinc</keyword>
<dbReference type="PANTHER" id="PTHR13062">
    <property type="entry name" value="COLLAGENASE"/>
    <property type="match status" value="1"/>
</dbReference>
<sequence>MRKVSVGLVSLALAATFGLSMSSAGNAVTQLPSSGGTTTASETPASDELPNPLEDKRRDLRQEAITKLLNGTGKAEKRGASTVMKLGTKTKGSEGVTNAQGKVDQYVELSREKTDKIFVVLAEFGNQRHPSYPDQDTDPATPGPATFDGPLHNAIPEPNRALDNSTIWQADYSAQHYRDLYFGTGNSVKKYYERQSSGRYSVNGQVTDWVKVPYNEARYGRSNGFPCAGNVCNNTWNLVADAVNQWVADQKAAGRTTEQIKADLASYDQWDRYDYDGDGNFNEPDGYIDHFQIVHSGGDQADGDPQQGEDAIWSHRWRVQTPGGPANFPIGGAQVGDTGLWVGDYTVQPENGGISVFAHEYGHDLGLPDQYNTAGGENGVNWWTIMAQSRVSKPTDGGIGEQAADFGAWDKMFLGWLDYEIVNSGQNRTVELGPFEYNTAKAQGLVVTLPKKPVVSPLVTPPVGTKQWWSGQGNNLNTAMSRQVTLPAGPASLTFQANWDIEDCGPDPCDYAYVEVNDGTGYKAIPGSITTAAEGNGIDGTSSGWVPATFDLSAYAGKTVGLQFHYVTDPAAGGKGFFVDDIKVTSGTTTVVDSGAETSPEGWTLNGFTSVGGSITTLYDNYYIATNVNHISYDANLKTGPYNFGFLNTQPDKVEHFPYQAGLLIWYVDTSTPDNNTSVHPGTGRALPIDSRPVPINRIDGTVWRPRVSGYDAPFGLTKADSFTLHFNGQASYIRGQAAVPTFNDSKTYWYPELPGAGVKVPNNGVNIKVTGQSDTSMTVKVSKRS</sequence>
<evidence type="ECO:0000256" key="10">
    <source>
        <dbReference type="SAM" id="MobiDB-lite"/>
    </source>
</evidence>
<dbReference type="AlphaFoldDB" id="A0A7G6WU39"/>
<dbReference type="GO" id="GO:0006508">
    <property type="term" value="P:proteolysis"/>
    <property type="evidence" value="ECO:0007669"/>
    <property type="project" value="UniProtKB-KW"/>
</dbReference>
<dbReference type="InterPro" id="IPR008757">
    <property type="entry name" value="Peptidase_M6-like_domain"/>
</dbReference>
<name>A0A7G6WU39_9ACTN</name>
<keyword evidence="3" id="KW-0964">Secreted</keyword>
<dbReference type="Proteomes" id="UP000515563">
    <property type="component" value="Chromosome"/>
</dbReference>
<dbReference type="GO" id="GO:0046872">
    <property type="term" value="F:metal ion binding"/>
    <property type="evidence" value="ECO:0007669"/>
    <property type="project" value="UniProtKB-KW"/>
</dbReference>
<evidence type="ECO:0000313" key="15">
    <source>
        <dbReference type="Proteomes" id="UP000515563"/>
    </source>
</evidence>
<reference evidence="15" key="1">
    <citation type="submission" date="2019-09" db="EMBL/GenBank/DDBJ databases">
        <title>Antimicrobial potential of Antarctic Bacteria.</title>
        <authorList>
            <person name="Benaud N."/>
            <person name="Edwards R.J."/>
            <person name="Ferrari B.C."/>
        </authorList>
    </citation>
    <scope>NUCLEOTIDE SEQUENCE [LARGE SCALE GENOMIC DNA]</scope>
    <source>
        <strain evidence="15">SPB151</strain>
    </source>
</reference>
<dbReference type="Pfam" id="PF20774">
    <property type="entry name" value="InhA-like_VEG"/>
    <property type="match status" value="1"/>
</dbReference>
<keyword evidence="4 14" id="KW-0645">Protease</keyword>
<evidence type="ECO:0000256" key="4">
    <source>
        <dbReference type="ARBA" id="ARBA00022670"/>
    </source>
</evidence>
<dbReference type="RefSeq" id="WP_185446331.1">
    <property type="nucleotide sequence ID" value="NZ_CP043661.1"/>
</dbReference>
<evidence type="ECO:0000256" key="11">
    <source>
        <dbReference type="SAM" id="SignalP"/>
    </source>
</evidence>
<dbReference type="GO" id="GO:0008237">
    <property type="term" value="F:metallopeptidase activity"/>
    <property type="evidence" value="ECO:0007669"/>
    <property type="project" value="UniProtKB-KW"/>
</dbReference>
<feature type="region of interest" description="Disordered" evidence="10">
    <location>
        <begin position="30"/>
        <end position="57"/>
    </location>
</feature>
<proteinExistence type="predicted"/>
<gene>
    <name evidence="14" type="ORF">F1D05_05785</name>
</gene>
<reference evidence="14 15" key="2">
    <citation type="journal article" date="2020" name="Microbiol. Resour. Announc.">
        <title>Antarctic desert soil bacteria exhibit high novel natural product potential, evaluated through long-read genome sequencing and comparative genomics.</title>
        <authorList>
            <person name="Benaud N."/>
            <person name="Edwards R.J."/>
            <person name="Amos T.G."/>
            <person name="D'Agostino P.M."/>
            <person name="Gutierrez-Chavez C."/>
            <person name="Montgomery K."/>
            <person name="Nicetic I."/>
            <person name="Ferrari B.C."/>
        </authorList>
    </citation>
    <scope>NUCLEOTIDE SEQUENCE [LARGE SCALE GENOMIC DNA]</scope>
    <source>
        <strain evidence="14 15">SPB151</strain>
    </source>
</reference>
<evidence type="ECO:0000256" key="5">
    <source>
        <dbReference type="ARBA" id="ARBA00022723"/>
    </source>
</evidence>
<feature type="compositionally biased region" description="Polar residues" evidence="10">
    <location>
        <begin position="30"/>
        <end position="44"/>
    </location>
</feature>
<comment type="subcellular location">
    <subcellularLocation>
        <location evidence="2">Secreted</location>
    </subcellularLocation>
</comment>
<dbReference type="NCBIfam" id="TIGR03296">
    <property type="entry name" value="M6dom_TIGR03296"/>
    <property type="match status" value="1"/>
</dbReference>
<evidence type="ECO:0000256" key="1">
    <source>
        <dbReference type="ARBA" id="ARBA00001947"/>
    </source>
</evidence>
<accession>A0A7G6WU39</accession>
<dbReference type="InterPro" id="IPR012300">
    <property type="entry name" value="Pept_M6_InhA"/>
</dbReference>
<evidence type="ECO:0000256" key="8">
    <source>
        <dbReference type="ARBA" id="ARBA00022833"/>
    </source>
</evidence>
<dbReference type="SUPFAM" id="SSF55486">
    <property type="entry name" value="Metalloproteases ('zincins'), catalytic domain"/>
    <property type="match status" value="1"/>
</dbReference>
<dbReference type="InterPro" id="IPR048665">
    <property type="entry name" value="InhA-like_VEG"/>
</dbReference>
<evidence type="ECO:0000256" key="3">
    <source>
        <dbReference type="ARBA" id="ARBA00022525"/>
    </source>
</evidence>
<keyword evidence="7" id="KW-0378">Hydrolase</keyword>
<dbReference type="Pfam" id="PF05547">
    <property type="entry name" value="Peptidase_M6"/>
    <property type="match status" value="1"/>
</dbReference>
<dbReference type="GO" id="GO:0005576">
    <property type="term" value="C:extracellular region"/>
    <property type="evidence" value="ECO:0007669"/>
    <property type="project" value="UniProtKB-SubCell"/>
</dbReference>
<dbReference type="EMBL" id="CP043661">
    <property type="protein sequence ID" value="QNE17504.1"/>
    <property type="molecule type" value="Genomic_DNA"/>
</dbReference>
<comment type="cofactor">
    <cofactor evidence="1">
        <name>Zn(2+)</name>
        <dbReference type="ChEBI" id="CHEBI:29105"/>
    </cofactor>
</comment>
<evidence type="ECO:0000256" key="2">
    <source>
        <dbReference type="ARBA" id="ARBA00004613"/>
    </source>
</evidence>
<evidence type="ECO:0000259" key="13">
    <source>
        <dbReference type="Pfam" id="PF20774"/>
    </source>
</evidence>
<dbReference type="PANTHER" id="PTHR13062:SF12">
    <property type="entry name" value="ALPHA-2-MACROGLOBULIN DOMAIN-CONTAINING PROTEIN"/>
    <property type="match status" value="1"/>
</dbReference>
<keyword evidence="6 11" id="KW-0732">Signal</keyword>
<evidence type="ECO:0000256" key="9">
    <source>
        <dbReference type="ARBA" id="ARBA00023049"/>
    </source>
</evidence>
<evidence type="ECO:0000313" key="14">
    <source>
        <dbReference type="EMBL" id="QNE17504.1"/>
    </source>
</evidence>
<dbReference type="PIRSF" id="PIRSF007519">
    <property type="entry name" value="Protease_InhA"/>
    <property type="match status" value="1"/>
</dbReference>
<keyword evidence="9 14" id="KW-0482">Metalloprotease</keyword>